<gene>
    <name evidence="1" type="ORF">PV07_04727</name>
</gene>
<keyword evidence="2" id="KW-1185">Reference proteome</keyword>
<dbReference type="SUPFAM" id="SSF52047">
    <property type="entry name" value="RNI-like"/>
    <property type="match status" value="1"/>
</dbReference>
<evidence type="ECO:0000313" key="1">
    <source>
        <dbReference type="EMBL" id="KIW28864.1"/>
    </source>
</evidence>
<dbReference type="OrthoDB" id="2520703at2759"/>
<reference evidence="1 2" key="1">
    <citation type="submission" date="2015-01" db="EMBL/GenBank/DDBJ databases">
        <title>The Genome Sequence of Cladophialophora immunda CBS83496.</title>
        <authorList>
            <consortium name="The Broad Institute Genomics Platform"/>
            <person name="Cuomo C."/>
            <person name="de Hoog S."/>
            <person name="Gorbushina A."/>
            <person name="Stielow B."/>
            <person name="Teixiera M."/>
            <person name="Abouelleil A."/>
            <person name="Chapman S.B."/>
            <person name="Priest M."/>
            <person name="Young S.K."/>
            <person name="Wortman J."/>
            <person name="Nusbaum C."/>
            <person name="Birren B."/>
        </authorList>
    </citation>
    <scope>NUCLEOTIDE SEQUENCE [LARGE SCALE GENOMIC DNA]</scope>
    <source>
        <strain evidence="1 2">CBS 83496</strain>
    </source>
</reference>
<protein>
    <recommendedName>
        <fullName evidence="3">F-box domain-containing protein</fullName>
    </recommendedName>
</protein>
<dbReference type="Proteomes" id="UP000054466">
    <property type="component" value="Unassembled WGS sequence"/>
</dbReference>
<evidence type="ECO:0000313" key="2">
    <source>
        <dbReference type="Proteomes" id="UP000054466"/>
    </source>
</evidence>
<feature type="non-terminal residue" evidence="1">
    <location>
        <position position="1"/>
    </location>
</feature>
<dbReference type="GeneID" id="27343921"/>
<proteinExistence type="predicted"/>
<dbReference type="HOGENOM" id="CLU_611106_0_0_1"/>
<name>A0A0D2CZ63_9EURO</name>
<dbReference type="EMBL" id="KN847042">
    <property type="protein sequence ID" value="KIW28864.1"/>
    <property type="molecule type" value="Genomic_DNA"/>
</dbReference>
<dbReference type="VEuPathDB" id="FungiDB:PV07_04727"/>
<dbReference type="InterPro" id="IPR032675">
    <property type="entry name" value="LRR_dom_sf"/>
</dbReference>
<dbReference type="Gene3D" id="3.80.10.10">
    <property type="entry name" value="Ribonuclease Inhibitor"/>
    <property type="match status" value="1"/>
</dbReference>
<accession>A0A0D2CZ63</accession>
<dbReference type="STRING" id="569365.A0A0D2CZ63"/>
<evidence type="ECO:0008006" key="3">
    <source>
        <dbReference type="Google" id="ProtNLM"/>
    </source>
</evidence>
<sequence length="448" mass="50323">MTFGACSDLGLYDYRSCVPPWGSDLLFMRFTESLPLLPSETWVQILMNLEPAPYGTASDNRDLKTVSTCCKAFYQICRPLLYKAVVLSRCTIPLLVRSLHAAPALEHFIYSVRILDDDYGLGGNLAQTRDILSKIEREYRSPLFSDQEESLLLQHLEDNQVEAWLALLLSRLNNIKELSWRGIDWKSASSGCLSRIARDARSRISKLSTIRLEMIQEIPFHLDPLLQLHGLRELCIDNLLIIHPPNELPTVSGVTCLDIRHSIDPIMSPHALGPLLQACPELQVLRISMRGKHGHGSWERGSWVVQQIIKNIPPSAQSSLKTMELDIPIGSSPSSIGYLAPYTSLTDLQLPAVMILGSRSTRNGKLRLPRSLHRLTLFMTVTSTPIRERLSSALRKCIRDAQSLCQLTILWPAETRGDRQLNLSAFCSGRGIAFHTRDEGRPRISPCI</sequence>
<dbReference type="AlphaFoldDB" id="A0A0D2CZ63"/>
<dbReference type="RefSeq" id="XP_016249080.1">
    <property type="nucleotide sequence ID" value="XM_016391561.1"/>
</dbReference>
<organism evidence="1 2">
    <name type="scientific">Cladophialophora immunda</name>
    <dbReference type="NCBI Taxonomy" id="569365"/>
    <lineage>
        <taxon>Eukaryota</taxon>
        <taxon>Fungi</taxon>
        <taxon>Dikarya</taxon>
        <taxon>Ascomycota</taxon>
        <taxon>Pezizomycotina</taxon>
        <taxon>Eurotiomycetes</taxon>
        <taxon>Chaetothyriomycetidae</taxon>
        <taxon>Chaetothyriales</taxon>
        <taxon>Herpotrichiellaceae</taxon>
        <taxon>Cladophialophora</taxon>
    </lineage>
</organism>